<organism evidence="2 3">
    <name type="scientific">Zophobas morio</name>
    <dbReference type="NCBI Taxonomy" id="2755281"/>
    <lineage>
        <taxon>Eukaryota</taxon>
        <taxon>Metazoa</taxon>
        <taxon>Ecdysozoa</taxon>
        <taxon>Arthropoda</taxon>
        <taxon>Hexapoda</taxon>
        <taxon>Insecta</taxon>
        <taxon>Pterygota</taxon>
        <taxon>Neoptera</taxon>
        <taxon>Endopterygota</taxon>
        <taxon>Coleoptera</taxon>
        <taxon>Polyphaga</taxon>
        <taxon>Cucujiformia</taxon>
        <taxon>Tenebrionidae</taxon>
        <taxon>Zophobas</taxon>
    </lineage>
</organism>
<evidence type="ECO:0000313" key="2">
    <source>
        <dbReference type="EMBL" id="KAJ3648189.1"/>
    </source>
</evidence>
<dbReference type="SUPFAM" id="SSF50370">
    <property type="entry name" value="Ricin B-like lectins"/>
    <property type="match status" value="1"/>
</dbReference>
<evidence type="ECO:0000313" key="3">
    <source>
        <dbReference type="Proteomes" id="UP001168821"/>
    </source>
</evidence>
<dbReference type="EMBL" id="JALNTZ010000006">
    <property type="protein sequence ID" value="KAJ3648189.1"/>
    <property type="molecule type" value="Genomic_DNA"/>
</dbReference>
<accession>A0AA38M9J4</accession>
<name>A0AA38M9J4_9CUCU</name>
<dbReference type="AlphaFoldDB" id="A0AA38M9J4"/>
<dbReference type="CDD" id="cd00161">
    <property type="entry name" value="beta-trefoil_Ricin-like"/>
    <property type="match status" value="1"/>
</dbReference>
<evidence type="ECO:0000259" key="1">
    <source>
        <dbReference type="Pfam" id="PF14200"/>
    </source>
</evidence>
<keyword evidence="3" id="KW-1185">Reference proteome</keyword>
<dbReference type="InterPro" id="IPR000772">
    <property type="entry name" value="Ricin_B_lectin"/>
</dbReference>
<proteinExistence type="predicted"/>
<sequence length="157" mass="17537">MSTPTGLTPAACHVSRYFTLRNPHSGLVLEGTSPYVTIQHYTGTDAQLWYLEYLDGGLVYIINKSNGKVIDVENWKALGNTNVLLREKIGLTGNICPADEHANAACQKWYIHYKSVIVNACAKSALEIRDFVYNPGAIPRTWGEHDGDNQIFTFQYV</sequence>
<comment type="caution">
    <text evidence="2">The sequence shown here is derived from an EMBL/GenBank/DDBJ whole genome shotgun (WGS) entry which is preliminary data.</text>
</comment>
<feature type="domain" description="Ricin B lectin" evidence="1">
    <location>
        <begin position="15"/>
        <end position="79"/>
    </location>
</feature>
<dbReference type="Proteomes" id="UP001168821">
    <property type="component" value="Unassembled WGS sequence"/>
</dbReference>
<dbReference type="InterPro" id="IPR035992">
    <property type="entry name" value="Ricin_B-like_lectins"/>
</dbReference>
<gene>
    <name evidence="2" type="ORF">Zmor_020010</name>
</gene>
<protein>
    <recommendedName>
        <fullName evidence="1">Ricin B lectin domain-containing protein</fullName>
    </recommendedName>
</protein>
<reference evidence="2" key="1">
    <citation type="journal article" date="2023" name="G3 (Bethesda)">
        <title>Whole genome assemblies of Zophobas morio and Tenebrio molitor.</title>
        <authorList>
            <person name="Kaur S."/>
            <person name="Stinson S.A."/>
            <person name="diCenzo G.C."/>
        </authorList>
    </citation>
    <scope>NUCLEOTIDE SEQUENCE</scope>
    <source>
        <strain evidence="2">QUZm001</strain>
    </source>
</reference>
<dbReference type="Gene3D" id="2.80.10.50">
    <property type="match status" value="1"/>
</dbReference>
<dbReference type="Pfam" id="PF14200">
    <property type="entry name" value="RicinB_lectin_2"/>
    <property type="match status" value="1"/>
</dbReference>